<evidence type="ECO:0000256" key="8">
    <source>
        <dbReference type="ARBA" id="ARBA00047746"/>
    </source>
</evidence>
<keyword evidence="7 11" id="KW-0464">Manganese</keyword>
<proteinExistence type="predicted"/>
<evidence type="ECO:0000256" key="5">
    <source>
        <dbReference type="ARBA" id="ARBA00022800"/>
    </source>
</evidence>
<evidence type="ECO:0000256" key="10">
    <source>
        <dbReference type="PIRSR" id="PIRSR601233-2"/>
    </source>
</evidence>
<dbReference type="EMBL" id="AE017285">
    <property type="protein sequence ID" value="AAS95333.1"/>
    <property type="molecule type" value="Genomic_DNA"/>
</dbReference>
<dbReference type="InterPro" id="IPR001233">
    <property type="entry name" value="RtcB"/>
</dbReference>
<dbReference type="EnsemblBacteria" id="AAS95333">
    <property type="protein sequence ID" value="AAS95333"/>
    <property type="gene ID" value="DVU_0853"/>
</dbReference>
<keyword evidence="3 11" id="KW-0479">Metal-binding</keyword>
<feature type="binding site" evidence="10">
    <location>
        <position position="422"/>
    </location>
    <ligand>
        <name>GMP</name>
        <dbReference type="ChEBI" id="CHEBI:58115"/>
    </ligand>
</feature>
<feature type="binding site" evidence="10">
    <location>
        <begin position="351"/>
        <end position="354"/>
    </location>
    <ligand>
        <name>GMP</name>
        <dbReference type="ChEBI" id="CHEBI:58115"/>
    </ligand>
</feature>
<evidence type="ECO:0000256" key="11">
    <source>
        <dbReference type="PIRSR" id="PIRSR601233-3"/>
    </source>
</evidence>
<evidence type="ECO:0000256" key="7">
    <source>
        <dbReference type="ARBA" id="ARBA00023211"/>
    </source>
</evidence>
<dbReference type="GO" id="GO:0006396">
    <property type="term" value="P:RNA processing"/>
    <property type="evidence" value="ECO:0007669"/>
    <property type="project" value="InterPro"/>
</dbReference>
<evidence type="ECO:0000256" key="4">
    <source>
        <dbReference type="ARBA" id="ARBA00022741"/>
    </source>
</evidence>
<keyword evidence="14" id="KW-1185">Reference proteome</keyword>
<gene>
    <name evidence="13" type="ordered locus">DVU_0853</name>
</gene>
<sequence>MKRQLGGQCTGSGDTDAKRPYHAPMNRHGMNRRGQNRTGEDRPEPAGTASPRQTRDAAKDTRLALTLPPDAIDDKAWEQIENVLSLDCLVRLAIMPDVHAGYDLCIGGVALLAGTISPGFVGYDIGCGMCHVNTGRTVDELLPDALSRQRLFDRILHDIPVGTDMRGPGEFDAPRFLSASGDKGLTASVVAKAARQMATLGGGNHFIEVGVNSRSEVGITLHSGSRRPGWDIAAWYMRQGRLFALRTPMGQAYLKDMQWAQEYALANRRAMLALVLKAFPSLDEATISHLLASTINENHNHAEVDGANVLHRKGATPAASGQPGIIPANQRDGVYITRGLGNAYYLSSASHGAGRVMSRQKARAHIEQMTFERQMHGILCRTDKGVLDEAPDAYKPIAPVLAAQDGLLVDVVDHFRPVVVIKG</sequence>
<dbReference type="SUPFAM" id="SSF103365">
    <property type="entry name" value="Hypothetical protein PH1602"/>
    <property type="match status" value="1"/>
</dbReference>
<organism evidence="13 14">
    <name type="scientific">Nitratidesulfovibrio vulgaris (strain ATCC 29579 / DSM 644 / CCUG 34227 / NCIMB 8303 / VKM B-1760 / Hildenborough)</name>
    <name type="common">Desulfovibrio vulgaris</name>
    <dbReference type="NCBI Taxonomy" id="882"/>
    <lineage>
        <taxon>Bacteria</taxon>
        <taxon>Pseudomonadati</taxon>
        <taxon>Thermodesulfobacteriota</taxon>
        <taxon>Desulfovibrionia</taxon>
        <taxon>Desulfovibrionales</taxon>
        <taxon>Desulfovibrionaceae</taxon>
        <taxon>Nitratidesulfovibrio</taxon>
    </lineage>
</organism>
<feature type="binding site" evidence="10">
    <location>
        <begin position="299"/>
        <end position="300"/>
    </location>
    <ligand>
        <name>GMP</name>
        <dbReference type="ChEBI" id="CHEBI:58115"/>
    </ligand>
</feature>
<evidence type="ECO:0000256" key="2">
    <source>
        <dbReference type="ARBA" id="ARBA00022598"/>
    </source>
</evidence>
<name>Q72DS6_NITV2</name>
<feature type="binding site" evidence="11">
    <location>
        <position position="299"/>
    </location>
    <ligand>
        <name>Mn(2+)</name>
        <dbReference type="ChEBI" id="CHEBI:29035"/>
        <label>2</label>
    </ligand>
</feature>
<comment type="catalytic activity">
    <reaction evidence="8">
        <text>a 3'-end 3'-phospho-ribonucleotide-RNA + a 5'-end dephospho-ribonucleoside-RNA + GTP = a ribonucleotidyl-ribonucleotide-RNA + GMP + diphosphate</text>
        <dbReference type="Rhea" id="RHEA:68076"/>
        <dbReference type="Rhea" id="RHEA-COMP:10463"/>
        <dbReference type="Rhea" id="RHEA-COMP:13936"/>
        <dbReference type="Rhea" id="RHEA-COMP:17355"/>
        <dbReference type="ChEBI" id="CHEBI:33019"/>
        <dbReference type="ChEBI" id="CHEBI:37565"/>
        <dbReference type="ChEBI" id="CHEBI:58115"/>
        <dbReference type="ChEBI" id="CHEBI:83062"/>
        <dbReference type="ChEBI" id="CHEBI:138284"/>
        <dbReference type="ChEBI" id="CHEBI:173118"/>
        <dbReference type="EC" id="6.5.1.8"/>
    </reaction>
</comment>
<dbReference type="GO" id="GO:0005525">
    <property type="term" value="F:GTP binding"/>
    <property type="evidence" value="ECO:0007669"/>
    <property type="project" value="UniProtKB-KW"/>
</dbReference>
<dbReference type="EC" id="6.5.1.8" evidence="1"/>
<feature type="region of interest" description="Disordered" evidence="12">
    <location>
        <begin position="1"/>
        <end position="59"/>
    </location>
</feature>
<dbReference type="PATRIC" id="fig|882.5.peg.797"/>
<dbReference type="SMR" id="Q72DS6"/>
<evidence type="ECO:0000256" key="6">
    <source>
        <dbReference type="ARBA" id="ARBA00023134"/>
    </source>
</evidence>
<feature type="binding site" evidence="11">
    <location>
        <position position="124"/>
    </location>
    <ligand>
        <name>Mn(2+)</name>
        <dbReference type="ChEBI" id="CHEBI:29035"/>
        <label>1</label>
    </ligand>
</feature>
<evidence type="ECO:0000313" key="13">
    <source>
        <dbReference type="EMBL" id="AAS95333.1"/>
    </source>
</evidence>
<accession>Q72DS6</accession>
<dbReference type="KEGG" id="dvu:DVU_0853"/>
<keyword evidence="6 10" id="KW-0342">GTP-binding</keyword>
<dbReference type="STRING" id="882.DVU_0853"/>
<dbReference type="PhylomeDB" id="Q72DS6"/>
<dbReference type="GO" id="GO:0170057">
    <property type="term" value="F:RNA ligase (GTP) activity"/>
    <property type="evidence" value="ECO:0007669"/>
    <property type="project" value="UniProtKB-EC"/>
</dbReference>
<evidence type="ECO:0000256" key="9">
    <source>
        <dbReference type="PIRSR" id="PIRSR601233-1"/>
    </source>
</evidence>
<protein>
    <recommendedName>
        <fullName evidence="1">3'-phosphate/5'-hydroxy nucleic acid ligase</fullName>
        <ecNumber evidence="1">6.5.1.8</ecNumber>
    </recommendedName>
</protein>
<dbReference type="GO" id="GO:0006281">
    <property type="term" value="P:DNA repair"/>
    <property type="evidence" value="ECO:0007669"/>
    <property type="project" value="TreeGrafter"/>
</dbReference>
<dbReference type="InterPro" id="IPR036025">
    <property type="entry name" value="RtcB-like_sf"/>
</dbReference>
<dbReference type="GO" id="GO:0030145">
    <property type="term" value="F:manganese ion binding"/>
    <property type="evidence" value="ECO:0007669"/>
    <property type="project" value="TreeGrafter"/>
</dbReference>
<keyword evidence="4 10" id="KW-0547">Nucleotide-binding</keyword>
<dbReference type="OrthoDB" id="9802323at2"/>
<dbReference type="PANTHER" id="PTHR43749:SF2">
    <property type="entry name" value="RNA-SPLICING LIGASE RTCB"/>
    <property type="match status" value="1"/>
</dbReference>
<keyword evidence="2" id="KW-0436">Ligase</keyword>
<dbReference type="AlphaFoldDB" id="Q72DS6"/>
<feature type="binding site" evidence="11">
    <location>
        <position position="205"/>
    </location>
    <ligand>
        <name>Mn(2+)</name>
        <dbReference type="ChEBI" id="CHEBI:29035"/>
        <label>1</label>
    </ligand>
</feature>
<feature type="binding site" evidence="11">
    <location>
        <position position="222"/>
    </location>
    <ligand>
        <name>Mn(2+)</name>
        <dbReference type="ChEBI" id="CHEBI:29035"/>
        <label>2</label>
    </ligand>
</feature>
<evidence type="ECO:0000256" key="1">
    <source>
        <dbReference type="ARBA" id="ARBA00012726"/>
    </source>
</evidence>
<dbReference type="eggNOG" id="COG1690">
    <property type="taxonomic scope" value="Bacteria"/>
</dbReference>
<feature type="binding site" evidence="10">
    <location>
        <begin position="204"/>
        <end position="208"/>
    </location>
    <ligand>
        <name>GMP</name>
        <dbReference type="ChEBI" id="CHEBI:58115"/>
    </ligand>
</feature>
<dbReference type="PaxDb" id="882-DVU_0853"/>
<evidence type="ECO:0000313" key="14">
    <source>
        <dbReference type="Proteomes" id="UP000002194"/>
    </source>
</evidence>
<dbReference type="InterPro" id="IPR052915">
    <property type="entry name" value="RtcB-like"/>
</dbReference>
<dbReference type="GO" id="GO:0003909">
    <property type="term" value="F:DNA ligase activity"/>
    <property type="evidence" value="ECO:0007669"/>
    <property type="project" value="TreeGrafter"/>
</dbReference>
<feature type="active site" description="GMP-histidine intermediate" evidence="9">
    <location>
        <position position="351"/>
    </location>
</feature>
<evidence type="ECO:0000256" key="3">
    <source>
        <dbReference type="ARBA" id="ARBA00022723"/>
    </source>
</evidence>
<reference evidence="13 14" key="1">
    <citation type="journal article" date="2004" name="Nat. Biotechnol.">
        <title>The genome sequence of the anaerobic, sulfate-reducing bacterium Desulfovibrio vulgaris Hildenborough.</title>
        <authorList>
            <person name="Heidelberg J.F."/>
            <person name="Seshadri R."/>
            <person name="Haveman S.A."/>
            <person name="Hemme C.L."/>
            <person name="Paulsen I.T."/>
            <person name="Kolonay J.F."/>
            <person name="Eisen J.A."/>
            <person name="Ward N."/>
            <person name="Methe B."/>
            <person name="Brinkac L.M."/>
            <person name="Daugherty S.C."/>
            <person name="Deboy R.T."/>
            <person name="Dodson R.J."/>
            <person name="Durkin A.S."/>
            <person name="Madupu R."/>
            <person name="Nelson W.C."/>
            <person name="Sullivan S.A."/>
            <person name="Fouts D."/>
            <person name="Haft D.H."/>
            <person name="Selengut J."/>
            <person name="Peterson J.D."/>
            <person name="Davidsen T.M."/>
            <person name="Zafar N."/>
            <person name="Zhou L."/>
            <person name="Radune D."/>
            <person name="Dimitrov G."/>
            <person name="Hance M."/>
            <person name="Tran K."/>
            <person name="Khouri H."/>
            <person name="Gill J."/>
            <person name="Utterback T.R."/>
            <person name="Feldblyum T.V."/>
            <person name="Wall J.D."/>
            <person name="Voordouw G."/>
            <person name="Fraser C.M."/>
        </authorList>
    </citation>
    <scope>NUCLEOTIDE SEQUENCE [LARGE SCALE GENOMIC DNA]</scope>
    <source>
        <strain evidence="14">ATCC 29579 / DSM 644 / NCIMB 8303 / VKM B-1760 / Hildenborough</strain>
    </source>
</reference>
<dbReference type="GO" id="GO:0042245">
    <property type="term" value="P:RNA repair"/>
    <property type="evidence" value="ECO:0007669"/>
    <property type="project" value="UniProtKB-KW"/>
</dbReference>
<dbReference type="PANTHER" id="PTHR43749">
    <property type="entry name" value="RNA-SPLICING LIGASE RTCB"/>
    <property type="match status" value="1"/>
</dbReference>
<dbReference type="Pfam" id="PF01139">
    <property type="entry name" value="RtcB"/>
    <property type="match status" value="2"/>
</dbReference>
<dbReference type="Gene3D" id="3.90.1860.10">
    <property type="entry name" value="tRNA-splicing ligase RtcB"/>
    <property type="match status" value="1"/>
</dbReference>
<keyword evidence="5" id="KW-0692">RNA repair</keyword>
<evidence type="ECO:0000256" key="12">
    <source>
        <dbReference type="SAM" id="MobiDB-lite"/>
    </source>
</evidence>
<dbReference type="HOGENOM" id="CLU_022279_1_1_7"/>
<dbReference type="Proteomes" id="UP000002194">
    <property type="component" value="Chromosome"/>
</dbReference>
<comment type="cofactor">
    <cofactor evidence="11">
        <name>Mn(2+)</name>
        <dbReference type="ChEBI" id="CHEBI:29035"/>
    </cofactor>
    <text evidence="11">Binds 2 manganese ions per subunit.</text>
</comment>